<evidence type="ECO:0000313" key="9">
    <source>
        <dbReference type="EMBL" id="KAJ8984824.1"/>
    </source>
</evidence>
<protein>
    <recommendedName>
        <fullName evidence="1">tRNA (guanine(9)-N(1))-methyltransferase</fullName>
        <ecNumber evidence="1">2.1.1.221</ecNumber>
    </recommendedName>
</protein>
<dbReference type="PANTHER" id="PTHR13563:SF13">
    <property type="entry name" value="TRNA METHYLTRANSFERASE 10 HOMOLOG A"/>
    <property type="match status" value="1"/>
</dbReference>
<accession>A0ABQ9K3U5</accession>
<proteinExistence type="predicted"/>
<dbReference type="Gene3D" id="3.40.1280.30">
    <property type="match status" value="2"/>
</dbReference>
<keyword evidence="6" id="KW-0175">Coiled coil</keyword>
<feature type="compositionally biased region" description="Polar residues" evidence="7">
    <location>
        <begin position="33"/>
        <end position="45"/>
    </location>
</feature>
<feature type="coiled-coil region" evidence="6">
    <location>
        <begin position="87"/>
        <end position="114"/>
    </location>
</feature>
<feature type="compositionally biased region" description="Basic and acidic residues" evidence="7">
    <location>
        <begin position="1"/>
        <end position="13"/>
    </location>
</feature>
<evidence type="ECO:0000256" key="7">
    <source>
        <dbReference type="SAM" id="MobiDB-lite"/>
    </source>
</evidence>
<dbReference type="InterPro" id="IPR028564">
    <property type="entry name" value="MT_TRM10-typ"/>
</dbReference>
<feature type="compositionally biased region" description="Low complexity" evidence="7">
    <location>
        <begin position="279"/>
        <end position="288"/>
    </location>
</feature>
<name>A0ABQ9K3U5_9CUCU</name>
<keyword evidence="4" id="KW-0949">S-adenosyl-L-methionine</keyword>
<evidence type="ECO:0000256" key="6">
    <source>
        <dbReference type="SAM" id="Coils"/>
    </source>
</evidence>
<dbReference type="Proteomes" id="UP001162164">
    <property type="component" value="Unassembled WGS sequence"/>
</dbReference>
<feature type="region of interest" description="Disordered" evidence="7">
    <location>
        <begin position="272"/>
        <end position="306"/>
    </location>
</feature>
<evidence type="ECO:0000259" key="8">
    <source>
        <dbReference type="PROSITE" id="PS51675"/>
    </source>
</evidence>
<keyword evidence="10" id="KW-1185">Reference proteome</keyword>
<dbReference type="InterPro" id="IPR038459">
    <property type="entry name" value="MT_TRM10-typ_sf"/>
</dbReference>
<keyword evidence="2" id="KW-0489">Methyltransferase</keyword>
<dbReference type="PANTHER" id="PTHR13563">
    <property type="entry name" value="TRNA (GUANINE-9-) METHYLTRANSFERASE"/>
    <property type="match status" value="1"/>
</dbReference>
<feature type="compositionally biased region" description="Basic and acidic residues" evidence="7">
    <location>
        <begin position="289"/>
        <end position="306"/>
    </location>
</feature>
<sequence>MTGAARTEKRTLEETLDSNLDSSKKQHLDFSSGRLNSTGINENTSTEKVVNTNELVKDTTLFNGVEISKLSKRQMKKFKKSLKWQDVKKVKRAREKLKAKQKRLDAKLKNIELGPSRKELKRKKMKDSPCKMGVCIDLSFDHLMIDKDIAKTIKQILRVYTENRRAKEPMQLHLTSFNDKTKEEMSRHNGHENWDIYFHSEDYLEGICYDKAVKQGIAHGQLPIGEYFWMRHRKVLTINQVFEILLRVSEGKSFKETLELVLPKRIEKISTSKEVHANKSTSGSSSCKSTDDEISARYKSVCDDKS</sequence>
<dbReference type="EMBL" id="JAPWTJ010000025">
    <property type="protein sequence ID" value="KAJ8984824.1"/>
    <property type="molecule type" value="Genomic_DNA"/>
</dbReference>
<comment type="caution">
    <text evidence="9">The sequence shown here is derived from an EMBL/GenBank/DDBJ whole genome shotgun (WGS) entry which is preliminary data.</text>
</comment>
<keyword evidence="3" id="KW-0808">Transferase</keyword>
<reference evidence="9" key="1">
    <citation type="journal article" date="2023" name="Insect Mol. Biol.">
        <title>Genome sequencing provides insights into the evolution of gene families encoding plant cell wall-degrading enzymes in longhorned beetles.</title>
        <authorList>
            <person name="Shin N.R."/>
            <person name="Okamura Y."/>
            <person name="Kirsch R."/>
            <person name="Pauchet Y."/>
        </authorList>
    </citation>
    <scope>NUCLEOTIDE SEQUENCE</scope>
    <source>
        <strain evidence="9">MMC_N1</strain>
    </source>
</reference>
<feature type="region of interest" description="Disordered" evidence="7">
    <location>
        <begin position="1"/>
        <end position="45"/>
    </location>
</feature>
<evidence type="ECO:0000256" key="4">
    <source>
        <dbReference type="ARBA" id="ARBA00022691"/>
    </source>
</evidence>
<feature type="domain" description="SAM-dependent MTase TRM10-type" evidence="8">
    <location>
        <begin position="89"/>
        <end position="269"/>
    </location>
</feature>
<gene>
    <name evidence="9" type="ORF">NQ317_013023</name>
</gene>
<dbReference type="InterPro" id="IPR007356">
    <property type="entry name" value="tRNA_m1G_MeTrfase_euk"/>
</dbReference>
<evidence type="ECO:0000313" key="10">
    <source>
        <dbReference type="Proteomes" id="UP001162164"/>
    </source>
</evidence>
<dbReference type="PROSITE" id="PS51675">
    <property type="entry name" value="SAM_MT_TRM10"/>
    <property type="match status" value="1"/>
</dbReference>
<evidence type="ECO:0000256" key="5">
    <source>
        <dbReference type="ARBA" id="ARBA00048434"/>
    </source>
</evidence>
<dbReference type="EC" id="2.1.1.221" evidence="1"/>
<evidence type="ECO:0000256" key="1">
    <source>
        <dbReference type="ARBA" id="ARBA00012797"/>
    </source>
</evidence>
<evidence type="ECO:0000256" key="3">
    <source>
        <dbReference type="ARBA" id="ARBA00022679"/>
    </source>
</evidence>
<organism evidence="9 10">
    <name type="scientific">Molorchus minor</name>
    <dbReference type="NCBI Taxonomy" id="1323400"/>
    <lineage>
        <taxon>Eukaryota</taxon>
        <taxon>Metazoa</taxon>
        <taxon>Ecdysozoa</taxon>
        <taxon>Arthropoda</taxon>
        <taxon>Hexapoda</taxon>
        <taxon>Insecta</taxon>
        <taxon>Pterygota</taxon>
        <taxon>Neoptera</taxon>
        <taxon>Endopterygota</taxon>
        <taxon>Coleoptera</taxon>
        <taxon>Polyphaga</taxon>
        <taxon>Cucujiformia</taxon>
        <taxon>Chrysomeloidea</taxon>
        <taxon>Cerambycidae</taxon>
        <taxon>Lamiinae</taxon>
        <taxon>Monochamini</taxon>
        <taxon>Molorchus</taxon>
    </lineage>
</organism>
<comment type="catalytic activity">
    <reaction evidence="5">
        <text>guanosine(9) in tRNA + S-adenosyl-L-methionine = N(1)-methylguanosine(9) in tRNA + S-adenosyl-L-homocysteine + H(+)</text>
        <dbReference type="Rhea" id="RHEA:43156"/>
        <dbReference type="Rhea" id="RHEA-COMP:10367"/>
        <dbReference type="Rhea" id="RHEA-COMP:10368"/>
        <dbReference type="ChEBI" id="CHEBI:15378"/>
        <dbReference type="ChEBI" id="CHEBI:57856"/>
        <dbReference type="ChEBI" id="CHEBI:59789"/>
        <dbReference type="ChEBI" id="CHEBI:73542"/>
        <dbReference type="ChEBI" id="CHEBI:74269"/>
        <dbReference type="EC" id="2.1.1.221"/>
    </reaction>
</comment>
<evidence type="ECO:0000256" key="2">
    <source>
        <dbReference type="ARBA" id="ARBA00022603"/>
    </source>
</evidence>